<dbReference type="SUPFAM" id="SSF53474">
    <property type="entry name" value="alpha/beta-Hydrolases"/>
    <property type="match status" value="1"/>
</dbReference>
<dbReference type="STRING" id="1052260.SAMN05660199_00736"/>
<dbReference type="Pfam" id="PF20408">
    <property type="entry name" value="Abhydrolase_11"/>
    <property type="match status" value="1"/>
</dbReference>
<proteinExistence type="predicted"/>
<dbReference type="Gene3D" id="3.40.50.1820">
    <property type="entry name" value="alpha/beta hydrolase"/>
    <property type="match status" value="1"/>
</dbReference>
<protein>
    <recommendedName>
        <fullName evidence="2">KANL3/Tex30 alpha/beta hydrolase-like domain-containing protein</fullName>
    </recommendedName>
</protein>
<dbReference type="EMBL" id="FNIR01000002">
    <property type="protein sequence ID" value="SDN81203.1"/>
    <property type="molecule type" value="Genomic_DNA"/>
</dbReference>
<sequence>MTPRDVDTPLGPARVTVDDPAGPPVGTLLLGHGAGGGIEAPDLLAATDAAVGRGWRVLRVEQPWRVAGKRVAAAPPRLDEGWTAIHAGVTDLLTGPVVFGGRSAGARVACRTAGPLGAVGVLCLAFPLHPPGKPEKSRAAEVTGVDVPVLVVQGDSDAFGGPTEVQVALGDHPAQVVAVRGDHALKADPPAVRTAVDTWLAAFA</sequence>
<dbReference type="InterPro" id="IPR046879">
    <property type="entry name" value="KANL3/Tex30_Abhydrolase"/>
</dbReference>
<dbReference type="RefSeq" id="WP_091239905.1">
    <property type="nucleotide sequence ID" value="NZ_FNIR01000002.1"/>
</dbReference>
<dbReference type="InterPro" id="IPR026555">
    <property type="entry name" value="NSL3/Tex30"/>
</dbReference>
<dbReference type="AlphaFoldDB" id="A0A1H0EFS0"/>
<accession>A0A1H0EFS0</accession>
<dbReference type="Proteomes" id="UP000199088">
    <property type="component" value="Unassembled WGS sequence"/>
</dbReference>
<dbReference type="OrthoDB" id="652634at2"/>
<evidence type="ECO:0000313" key="3">
    <source>
        <dbReference type="EMBL" id="SDN81203.1"/>
    </source>
</evidence>
<keyword evidence="4" id="KW-1185">Reference proteome</keyword>
<evidence type="ECO:0000259" key="2">
    <source>
        <dbReference type="Pfam" id="PF20408"/>
    </source>
</evidence>
<dbReference type="PANTHER" id="PTHR13136:SF11">
    <property type="entry name" value="TESTIS-EXPRESSED PROTEIN 30"/>
    <property type="match status" value="1"/>
</dbReference>
<name>A0A1H0EFS0_9ACTN</name>
<gene>
    <name evidence="3" type="ORF">SAMN05660199_00736</name>
</gene>
<evidence type="ECO:0000256" key="1">
    <source>
        <dbReference type="SAM" id="MobiDB-lite"/>
    </source>
</evidence>
<feature type="region of interest" description="Disordered" evidence="1">
    <location>
        <begin position="1"/>
        <end position="22"/>
    </location>
</feature>
<dbReference type="PANTHER" id="PTHR13136">
    <property type="entry name" value="TESTIS DEVELOPMENT PROTEIN PRTD"/>
    <property type="match status" value="1"/>
</dbReference>
<dbReference type="InterPro" id="IPR029058">
    <property type="entry name" value="AB_hydrolase_fold"/>
</dbReference>
<organism evidence="3 4">
    <name type="scientific">Klenkia soli</name>
    <dbReference type="NCBI Taxonomy" id="1052260"/>
    <lineage>
        <taxon>Bacteria</taxon>
        <taxon>Bacillati</taxon>
        <taxon>Actinomycetota</taxon>
        <taxon>Actinomycetes</taxon>
        <taxon>Geodermatophilales</taxon>
        <taxon>Geodermatophilaceae</taxon>
        <taxon>Klenkia</taxon>
    </lineage>
</organism>
<reference evidence="4" key="1">
    <citation type="submission" date="2016-10" db="EMBL/GenBank/DDBJ databases">
        <authorList>
            <person name="Varghese N."/>
            <person name="Submissions S."/>
        </authorList>
    </citation>
    <scope>NUCLEOTIDE SEQUENCE [LARGE SCALE GENOMIC DNA]</scope>
    <source>
        <strain evidence="4">DSM 45843</strain>
    </source>
</reference>
<evidence type="ECO:0000313" key="4">
    <source>
        <dbReference type="Proteomes" id="UP000199088"/>
    </source>
</evidence>
<feature type="domain" description="KANL3/Tex30 alpha/beta hydrolase-like" evidence="2">
    <location>
        <begin position="27"/>
        <end position="188"/>
    </location>
</feature>